<accession>A0A9X4BJ79</accession>
<evidence type="ECO:0000313" key="4">
    <source>
        <dbReference type="Proteomes" id="UP001139971"/>
    </source>
</evidence>
<dbReference type="RefSeq" id="WP_263543148.1">
    <property type="nucleotide sequence ID" value="NZ_JAOVZO020000003.1"/>
</dbReference>
<dbReference type="AlphaFoldDB" id="A0A9X4BJ79"/>
<dbReference type="InterPro" id="IPR002931">
    <property type="entry name" value="Transglutaminase-like"/>
</dbReference>
<evidence type="ECO:0000313" key="3">
    <source>
        <dbReference type="EMBL" id="MDC8011879.1"/>
    </source>
</evidence>
<gene>
    <name evidence="3" type="ORF">OD750_004890</name>
</gene>
<dbReference type="PANTHER" id="PTHR33490:SF3">
    <property type="entry name" value="CONSERVED INTEGRAL MEMBRANE PROTEIN"/>
    <property type="match status" value="1"/>
</dbReference>
<feature type="signal peptide" evidence="1">
    <location>
        <begin position="1"/>
        <end position="23"/>
    </location>
</feature>
<keyword evidence="4" id="KW-1185">Reference proteome</keyword>
<comment type="caution">
    <text evidence="3">The sequence shown here is derived from an EMBL/GenBank/DDBJ whole genome shotgun (WGS) entry which is preliminary data.</text>
</comment>
<organism evidence="3 4">
    <name type="scientific">Tahibacter soli</name>
    <dbReference type="NCBI Taxonomy" id="2983605"/>
    <lineage>
        <taxon>Bacteria</taxon>
        <taxon>Pseudomonadati</taxon>
        <taxon>Pseudomonadota</taxon>
        <taxon>Gammaproteobacteria</taxon>
        <taxon>Lysobacterales</taxon>
        <taxon>Rhodanobacteraceae</taxon>
        <taxon>Tahibacter</taxon>
    </lineage>
</organism>
<dbReference type="Pfam" id="PF01841">
    <property type="entry name" value="Transglut_core"/>
    <property type="match status" value="1"/>
</dbReference>
<name>A0A9X4BJ79_9GAMM</name>
<proteinExistence type="predicted"/>
<feature type="domain" description="Transglutaminase-like" evidence="2">
    <location>
        <begin position="374"/>
        <end position="440"/>
    </location>
</feature>
<feature type="chain" id="PRO_5040888410" evidence="1">
    <location>
        <begin position="24"/>
        <end position="479"/>
    </location>
</feature>
<protein>
    <submittedName>
        <fullName evidence="3">Transglutaminase-like domain-containing protein</fullName>
    </submittedName>
</protein>
<dbReference type="PANTHER" id="PTHR33490">
    <property type="entry name" value="BLR5614 PROTEIN-RELATED"/>
    <property type="match status" value="1"/>
</dbReference>
<reference evidence="3" key="1">
    <citation type="submission" date="2023-02" db="EMBL/GenBank/DDBJ databases">
        <title>Tahibacter soli sp. nov. isolated from soil.</title>
        <authorList>
            <person name="Baek J.H."/>
            <person name="Lee J.K."/>
            <person name="Choi D.G."/>
            <person name="Jeon C.O."/>
        </authorList>
    </citation>
    <scope>NUCLEOTIDE SEQUENCE</scope>
    <source>
        <strain evidence="3">BL</strain>
    </source>
</reference>
<evidence type="ECO:0000256" key="1">
    <source>
        <dbReference type="SAM" id="SignalP"/>
    </source>
</evidence>
<dbReference type="SUPFAM" id="SSF54001">
    <property type="entry name" value="Cysteine proteinases"/>
    <property type="match status" value="1"/>
</dbReference>
<sequence length="479" mass="51294">MRSYLIVALLAAAGLTHTVSVQAAPREETWMSVTLEGRKIGSMNNLREERDGSVVTTQTLDVRIDRGGIGIGIVTTESVTESADGKPLSFRSASKLSGIETVTQGKIDGDAIKVVSQVGGANQEKTVPWPKGALLVEGLRLVALKRGIAPGTTYKDLAFQPSGLQAIEVSKRIGRRESVDLPGGRRELVRVEQDMAVPGMPISAVSWIDEKYNVQKMVMPLLGMKLEMLACDKACAQAPNQSADLLTNALLKAPRALEPDALKSGLRYTLAPRDKTRKLELPTTDEQRVARNGERIEVTIAAKPAAGGNAKPVAADRAPNAWLQSDAPEIVALAKTATQGAKTDVERMRQLESYVRGYIDDKNLSVGYASALETLKTREGDCTEHALLLAALGRSLGIPTRVVDGLAYTSSFGGADRVFVPHAWVTAWIGDRWQSFDAALNGFDAGHIALGAGDGDPWRFYAGVSTLGNLELQSVEATP</sequence>
<dbReference type="EMBL" id="JAOVZO020000003">
    <property type="protein sequence ID" value="MDC8011879.1"/>
    <property type="molecule type" value="Genomic_DNA"/>
</dbReference>
<dbReference type="InterPro" id="IPR038765">
    <property type="entry name" value="Papain-like_cys_pep_sf"/>
</dbReference>
<keyword evidence="1" id="KW-0732">Signal</keyword>
<dbReference type="SMART" id="SM00460">
    <property type="entry name" value="TGc"/>
    <property type="match status" value="1"/>
</dbReference>
<dbReference type="Proteomes" id="UP001139971">
    <property type="component" value="Unassembled WGS sequence"/>
</dbReference>
<dbReference type="Gene3D" id="3.10.620.30">
    <property type="match status" value="1"/>
</dbReference>
<evidence type="ECO:0000259" key="2">
    <source>
        <dbReference type="SMART" id="SM00460"/>
    </source>
</evidence>